<dbReference type="PANTHER" id="PTHR48022">
    <property type="entry name" value="PLASTIDIC GLUCOSE TRANSPORTER 4"/>
    <property type="match status" value="1"/>
</dbReference>
<evidence type="ECO:0000256" key="1">
    <source>
        <dbReference type="ARBA" id="ARBA00004141"/>
    </source>
</evidence>
<dbReference type="PANTHER" id="PTHR48022:SF2">
    <property type="entry name" value="PLASTIDIC GLUCOSE TRANSPORTER 4"/>
    <property type="match status" value="1"/>
</dbReference>
<dbReference type="RefSeq" id="XP_033593026.1">
    <property type="nucleotide sequence ID" value="XM_033735155.1"/>
</dbReference>
<comment type="similarity">
    <text evidence="2">Belongs to the major facilitator superfamily. Sugar transporter (TC 2.A.1.1) family.</text>
</comment>
<organism evidence="9 10">
    <name type="scientific">Neohortaea acidophila</name>
    <dbReference type="NCBI Taxonomy" id="245834"/>
    <lineage>
        <taxon>Eukaryota</taxon>
        <taxon>Fungi</taxon>
        <taxon>Dikarya</taxon>
        <taxon>Ascomycota</taxon>
        <taxon>Pezizomycotina</taxon>
        <taxon>Dothideomycetes</taxon>
        <taxon>Dothideomycetidae</taxon>
        <taxon>Mycosphaerellales</taxon>
        <taxon>Teratosphaeriaceae</taxon>
        <taxon>Neohortaea</taxon>
    </lineage>
</organism>
<evidence type="ECO:0000256" key="3">
    <source>
        <dbReference type="ARBA" id="ARBA00022692"/>
    </source>
</evidence>
<evidence type="ECO:0000256" key="4">
    <source>
        <dbReference type="ARBA" id="ARBA00022989"/>
    </source>
</evidence>
<evidence type="ECO:0000256" key="7">
    <source>
        <dbReference type="SAM" id="Phobius"/>
    </source>
</evidence>
<dbReference type="OrthoDB" id="6133115at2759"/>
<feature type="region of interest" description="Disordered" evidence="6">
    <location>
        <begin position="1"/>
        <end position="55"/>
    </location>
</feature>
<reference evidence="9" key="1">
    <citation type="journal article" date="2020" name="Stud. Mycol.">
        <title>101 Dothideomycetes genomes: a test case for predicting lifestyles and emergence of pathogens.</title>
        <authorList>
            <person name="Haridas S."/>
            <person name="Albert R."/>
            <person name="Binder M."/>
            <person name="Bloem J."/>
            <person name="Labutti K."/>
            <person name="Salamov A."/>
            <person name="Andreopoulos B."/>
            <person name="Baker S."/>
            <person name="Barry K."/>
            <person name="Bills G."/>
            <person name="Bluhm B."/>
            <person name="Cannon C."/>
            <person name="Castanera R."/>
            <person name="Culley D."/>
            <person name="Daum C."/>
            <person name="Ezra D."/>
            <person name="Gonzalez J."/>
            <person name="Henrissat B."/>
            <person name="Kuo A."/>
            <person name="Liang C."/>
            <person name="Lipzen A."/>
            <person name="Lutzoni F."/>
            <person name="Magnuson J."/>
            <person name="Mondo S."/>
            <person name="Nolan M."/>
            <person name="Ohm R."/>
            <person name="Pangilinan J."/>
            <person name="Park H.-J."/>
            <person name="Ramirez L."/>
            <person name="Alfaro M."/>
            <person name="Sun H."/>
            <person name="Tritt A."/>
            <person name="Yoshinaga Y."/>
            <person name="Zwiers L.-H."/>
            <person name="Turgeon B."/>
            <person name="Goodwin S."/>
            <person name="Spatafora J."/>
            <person name="Crous P."/>
            <person name="Grigoriev I."/>
        </authorList>
    </citation>
    <scope>NUCLEOTIDE SEQUENCE</scope>
    <source>
        <strain evidence="9">CBS 113389</strain>
    </source>
</reference>
<keyword evidence="4 7" id="KW-1133">Transmembrane helix</keyword>
<dbReference type="PROSITE" id="PS00217">
    <property type="entry name" value="SUGAR_TRANSPORT_2"/>
    <property type="match status" value="1"/>
</dbReference>
<dbReference type="PROSITE" id="PS50850">
    <property type="entry name" value="MFS"/>
    <property type="match status" value="1"/>
</dbReference>
<dbReference type="GeneID" id="54476157"/>
<feature type="transmembrane region" description="Helical" evidence="7">
    <location>
        <begin position="509"/>
        <end position="527"/>
    </location>
</feature>
<feature type="transmembrane region" description="Helical" evidence="7">
    <location>
        <begin position="80"/>
        <end position="108"/>
    </location>
</feature>
<accession>A0A6A6Q4X1</accession>
<keyword evidence="3 7" id="KW-0812">Transmembrane</keyword>
<feature type="transmembrane region" description="Helical" evidence="7">
    <location>
        <begin position="128"/>
        <end position="148"/>
    </location>
</feature>
<dbReference type="GO" id="GO:0016020">
    <property type="term" value="C:membrane"/>
    <property type="evidence" value="ECO:0007669"/>
    <property type="project" value="UniProtKB-SubCell"/>
</dbReference>
<dbReference type="PROSITE" id="PS00216">
    <property type="entry name" value="SUGAR_TRANSPORT_1"/>
    <property type="match status" value="1"/>
</dbReference>
<dbReference type="InterPro" id="IPR005828">
    <property type="entry name" value="MFS_sugar_transport-like"/>
</dbReference>
<evidence type="ECO:0000256" key="5">
    <source>
        <dbReference type="ARBA" id="ARBA00023136"/>
    </source>
</evidence>
<feature type="transmembrane region" description="Helical" evidence="7">
    <location>
        <begin position="248"/>
        <end position="266"/>
    </location>
</feature>
<dbReference type="InterPro" id="IPR036259">
    <property type="entry name" value="MFS_trans_sf"/>
</dbReference>
<dbReference type="InterPro" id="IPR050360">
    <property type="entry name" value="MFS_Sugar_Transporters"/>
</dbReference>
<evidence type="ECO:0000256" key="6">
    <source>
        <dbReference type="SAM" id="MobiDB-lite"/>
    </source>
</evidence>
<sequence>MRPPPDGVVGRDLRPRGPLRRSRTVDSFAEESSIPLLTTPTDERGPVLDHERGADTNAPKVSMKFFDNLRGWDKPKRYRYFVLLALSLSGDGWSYEAGVIASIFQLPAWIAHVGYPGQLALPNWQNQWVGPVYSLGQLVGGLIAAFFLDTFGRRMTLAIGGICMEVSTALLVWSPNFGVIITARVLEGVSIGFLLLGYQIYAVEVAAKEDRGFVSSFSLITGNFFGFLAAGIIYGISYDQTNAGWRTAVSITFIPATIMLVSLIWIPESPRYLYSKGKELECRKVLAKLYGGTIVGDEVQLSELAETQHDAMMAAIDWDQKHGQDKWSALWKTKAGRYRSFVAISSQSMWAWNGQSVFTYYYTKVFRAAGITNTHVQFGISSVQNASWCIGGIVGGYLLDIWGRRTNYMIALGQACICLIIQGALTLGIFDKGIVNHAAGAGFVTVYIIQWFLWVMFFSPVVNLLPAEVYSAGLRARGYAVANVASMGVGFATQYSALPMYYSMHGWTWIFFAVCMLIAFLVVFFFYPETKGITLEEVEIVFGSGAGVYVRQALGRRSSVHESGDSEDGLDGNAVTLNAVPKVVKRGFHVEHAVEEL</sequence>
<name>A0A6A6Q4X1_9PEZI</name>
<evidence type="ECO:0000313" key="10">
    <source>
        <dbReference type="Proteomes" id="UP000799767"/>
    </source>
</evidence>
<dbReference type="GO" id="GO:0005351">
    <property type="term" value="F:carbohydrate:proton symporter activity"/>
    <property type="evidence" value="ECO:0007669"/>
    <property type="project" value="TreeGrafter"/>
</dbReference>
<feature type="transmembrane region" description="Helical" evidence="7">
    <location>
        <begin position="478"/>
        <end position="497"/>
    </location>
</feature>
<keyword evidence="10" id="KW-1185">Reference proteome</keyword>
<dbReference type="EMBL" id="MU001632">
    <property type="protein sequence ID" value="KAF2486457.1"/>
    <property type="molecule type" value="Genomic_DNA"/>
</dbReference>
<feature type="compositionally biased region" description="Basic and acidic residues" evidence="6">
    <location>
        <begin position="41"/>
        <end position="54"/>
    </location>
</feature>
<evidence type="ECO:0000256" key="2">
    <source>
        <dbReference type="ARBA" id="ARBA00010992"/>
    </source>
</evidence>
<protein>
    <recommendedName>
        <fullName evidence="8">Major facilitator superfamily (MFS) profile domain-containing protein</fullName>
    </recommendedName>
</protein>
<feature type="transmembrane region" description="Helical" evidence="7">
    <location>
        <begin position="442"/>
        <end position="466"/>
    </location>
</feature>
<feature type="transmembrane region" description="Helical" evidence="7">
    <location>
        <begin position="408"/>
        <end position="430"/>
    </location>
</feature>
<dbReference type="AlphaFoldDB" id="A0A6A6Q4X1"/>
<proteinExistence type="inferred from homology"/>
<dbReference type="SUPFAM" id="SSF103473">
    <property type="entry name" value="MFS general substrate transporter"/>
    <property type="match status" value="1"/>
</dbReference>
<comment type="subcellular location">
    <subcellularLocation>
        <location evidence="1">Membrane</location>
        <topology evidence="1">Multi-pass membrane protein</topology>
    </subcellularLocation>
</comment>
<dbReference type="InterPro" id="IPR005829">
    <property type="entry name" value="Sugar_transporter_CS"/>
</dbReference>
<feature type="transmembrane region" description="Helical" evidence="7">
    <location>
        <begin position="179"/>
        <end position="201"/>
    </location>
</feature>
<feature type="transmembrane region" description="Helical" evidence="7">
    <location>
        <begin position="213"/>
        <end position="236"/>
    </location>
</feature>
<dbReference type="InterPro" id="IPR020846">
    <property type="entry name" value="MFS_dom"/>
</dbReference>
<dbReference type="Gene3D" id="1.20.1250.20">
    <property type="entry name" value="MFS general substrate transporter like domains"/>
    <property type="match status" value="1"/>
</dbReference>
<evidence type="ECO:0000313" key="9">
    <source>
        <dbReference type="EMBL" id="KAF2486457.1"/>
    </source>
</evidence>
<keyword evidence="5 7" id="KW-0472">Membrane</keyword>
<feature type="transmembrane region" description="Helical" evidence="7">
    <location>
        <begin position="155"/>
        <end position="173"/>
    </location>
</feature>
<feature type="domain" description="Major facilitator superfamily (MFS) profile" evidence="8">
    <location>
        <begin position="82"/>
        <end position="531"/>
    </location>
</feature>
<dbReference type="Pfam" id="PF00083">
    <property type="entry name" value="Sugar_tr"/>
    <property type="match status" value="1"/>
</dbReference>
<dbReference type="Proteomes" id="UP000799767">
    <property type="component" value="Unassembled WGS sequence"/>
</dbReference>
<gene>
    <name evidence="9" type="ORF">BDY17DRAFT_307932</name>
</gene>
<evidence type="ECO:0000259" key="8">
    <source>
        <dbReference type="PROSITE" id="PS50850"/>
    </source>
</evidence>